<name>A0A0K1PPK8_9BACT</name>
<sequence length="172" mass="18082">MSVLSYDLATFQGSTGLVRGRADGNGSIVWSAVPNIPVLNDDVRGQFLGAEFLLLNSGAGYGGAEGIDVGVSNDNGRTYAWQHVTFGTLPFRSARFSWAVASDDVWASGNEGWLVQSNNLAASTWRTAAISVDPAIPITKRINAIWGTGANDIWAVGDGLAFHKVSPSKGAP</sequence>
<gene>
    <name evidence="1" type="ORF">AKJ09_01723</name>
</gene>
<evidence type="ECO:0000313" key="2">
    <source>
        <dbReference type="Proteomes" id="UP000064967"/>
    </source>
</evidence>
<proteinExistence type="predicted"/>
<evidence type="ECO:0008006" key="3">
    <source>
        <dbReference type="Google" id="ProtNLM"/>
    </source>
</evidence>
<organism evidence="1 2">
    <name type="scientific">Labilithrix luteola</name>
    <dbReference type="NCBI Taxonomy" id="1391654"/>
    <lineage>
        <taxon>Bacteria</taxon>
        <taxon>Pseudomonadati</taxon>
        <taxon>Myxococcota</taxon>
        <taxon>Polyangia</taxon>
        <taxon>Polyangiales</taxon>
        <taxon>Labilitrichaceae</taxon>
        <taxon>Labilithrix</taxon>
    </lineage>
</organism>
<dbReference type="Proteomes" id="UP000064967">
    <property type="component" value="Chromosome"/>
</dbReference>
<dbReference type="STRING" id="1391654.AKJ09_01723"/>
<accession>A0A0K1PPK8</accession>
<evidence type="ECO:0000313" key="1">
    <source>
        <dbReference type="EMBL" id="AKU95059.1"/>
    </source>
</evidence>
<protein>
    <recommendedName>
        <fullName evidence="3">Exo-alpha-sialidase</fullName>
    </recommendedName>
</protein>
<reference evidence="1 2" key="1">
    <citation type="submission" date="2015-08" db="EMBL/GenBank/DDBJ databases">
        <authorList>
            <person name="Babu N.S."/>
            <person name="Beckwith C.J."/>
            <person name="Beseler K.G."/>
            <person name="Brison A."/>
            <person name="Carone J.V."/>
            <person name="Caskin T.P."/>
            <person name="Diamond M."/>
            <person name="Durham M.E."/>
            <person name="Foxe J.M."/>
            <person name="Go M."/>
            <person name="Henderson B.A."/>
            <person name="Jones I.B."/>
            <person name="McGettigan J.A."/>
            <person name="Micheletti S.J."/>
            <person name="Nasrallah M.E."/>
            <person name="Ortiz D."/>
            <person name="Piller C.R."/>
            <person name="Privatt S.R."/>
            <person name="Schneider S.L."/>
            <person name="Sharp S."/>
            <person name="Smith T.C."/>
            <person name="Stanton J.D."/>
            <person name="Ullery H.E."/>
            <person name="Wilson R.J."/>
            <person name="Serrano M.G."/>
            <person name="Buck G."/>
            <person name="Lee V."/>
            <person name="Wang Y."/>
            <person name="Carvalho R."/>
            <person name="Voegtly L."/>
            <person name="Shi R."/>
            <person name="Duckworth R."/>
            <person name="Johnson A."/>
            <person name="Loviza R."/>
            <person name="Walstead R."/>
            <person name="Shah Z."/>
            <person name="Kiflezghi M."/>
            <person name="Wade K."/>
            <person name="Ball S.L."/>
            <person name="Bradley K.W."/>
            <person name="Asai D.J."/>
            <person name="Bowman C.A."/>
            <person name="Russell D.A."/>
            <person name="Pope W.H."/>
            <person name="Jacobs-Sera D."/>
            <person name="Hendrix R.W."/>
            <person name="Hatfull G.F."/>
        </authorList>
    </citation>
    <scope>NUCLEOTIDE SEQUENCE [LARGE SCALE GENOMIC DNA]</scope>
    <source>
        <strain evidence="1 2">DSM 27648</strain>
    </source>
</reference>
<dbReference type="RefSeq" id="WP_169927359.1">
    <property type="nucleotide sequence ID" value="NZ_CP012333.1"/>
</dbReference>
<dbReference type="AlphaFoldDB" id="A0A0K1PPK8"/>
<dbReference type="KEGG" id="llu:AKJ09_01723"/>
<dbReference type="EMBL" id="CP012333">
    <property type="protein sequence ID" value="AKU95059.1"/>
    <property type="molecule type" value="Genomic_DNA"/>
</dbReference>
<keyword evidence="2" id="KW-1185">Reference proteome</keyword>